<feature type="region of interest" description="Disordered" evidence="1">
    <location>
        <begin position="560"/>
        <end position="612"/>
    </location>
</feature>
<feature type="compositionally biased region" description="Low complexity" evidence="1">
    <location>
        <begin position="331"/>
        <end position="341"/>
    </location>
</feature>
<sequence>MDDRISKNIHRELRTMNGKLDEMGVVSRILTDSIKEQTAEMKRKARQKTPKIGGLAVASASSSASASAESNFSAKMSTMITALQRQVMSLSVTNSPTVSVTTNVDASLSGEVKIENTNELAVSIAQQLSSSLSQQLSATLASVQSQSISALVQVSTTVNGKSGKKEENKSKSLLDWVQSGFNFVYQLNDEVTKIRDAKENTKLVKEFLQKEKNEKSGDSSKCCCTGDSGGTGSGEGSDVSAADETSEKKKDKRKRKRGTNRRLSQAKYGKRRANKTISRSKSKNFERPTYKKKNDFRELGRASQGQNRAVGNSPHKNLGQAANAGNGGKGSPAAGSSAGQKLSASPALNPQQDLGKAVSGTGTQGQGTPQNNPQTSGSKSGSAPGKNAGGGLLGKAKKYRKWGILGAAVGSVSMRLFGGGEKAEEEGNSDSTTVQTSAVIQSTAETVQTVQSISEAAKAASSASNASKVASATKKVGWLGKLLKGARTVSKATRFLRWNPVGFLGGLAVDAGLWAAEKFLLPKDEENQDNENIEDDKKKTSAMVRSNIFAKNRVLAASTSSTSHPFSGSRGSFGPAPDSDPSGTMTLTSSASNDQTLNMPGTSPAASGSMEVSANSNVTMNLNVNGYIDNRMIEEIKRIAREQYDASFRAFQRSIEDKLPKPKPFPRPQVAEGGMMSY</sequence>
<evidence type="ECO:0000313" key="3">
    <source>
        <dbReference type="Proteomes" id="UP001527181"/>
    </source>
</evidence>
<evidence type="ECO:0000256" key="1">
    <source>
        <dbReference type="SAM" id="MobiDB-lite"/>
    </source>
</evidence>
<dbReference type="RefSeq" id="WP_268599960.1">
    <property type="nucleotide sequence ID" value="NZ_JAMDNP010000018.1"/>
</dbReference>
<feature type="region of interest" description="Disordered" evidence="1">
    <location>
        <begin position="215"/>
        <end position="389"/>
    </location>
</feature>
<feature type="region of interest" description="Disordered" evidence="1">
    <location>
        <begin position="658"/>
        <end position="678"/>
    </location>
</feature>
<feature type="compositionally biased region" description="Basic residues" evidence="1">
    <location>
        <begin position="268"/>
        <end position="282"/>
    </location>
</feature>
<feature type="compositionally biased region" description="Low complexity" evidence="1">
    <location>
        <begin position="560"/>
        <end position="572"/>
    </location>
</feature>
<evidence type="ECO:0000313" key="2">
    <source>
        <dbReference type="EMBL" id="MCY9760943.1"/>
    </source>
</evidence>
<feature type="compositionally biased region" description="Basic and acidic residues" evidence="1">
    <location>
        <begin position="283"/>
        <end position="300"/>
    </location>
</feature>
<name>A0ABT4GW58_PAEAL</name>
<accession>A0ABT4GW58</accession>
<comment type="caution">
    <text evidence="2">The sequence shown here is derived from an EMBL/GenBank/DDBJ whole genome shotgun (WGS) entry which is preliminary data.</text>
</comment>
<gene>
    <name evidence="2" type="ORF">M5X12_10190</name>
</gene>
<protein>
    <submittedName>
        <fullName evidence="2">Uncharacterized protein</fullName>
    </submittedName>
</protein>
<dbReference type="EMBL" id="JAMDNP010000018">
    <property type="protein sequence ID" value="MCY9760943.1"/>
    <property type="molecule type" value="Genomic_DNA"/>
</dbReference>
<reference evidence="2 3" key="1">
    <citation type="submission" date="2022-05" db="EMBL/GenBank/DDBJ databases">
        <title>Genome Sequencing of Bee-Associated Microbes.</title>
        <authorList>
            <person name="Dunlap C."/>
        </authorList>
    </citation>
    <scope>NUCLEOTIDE SEQUENCE [LARGE SCALE GENOMIC DNA]</scope>
    <source>
        <strain evidence="2 3">NRRL B-04010</strain>
    </source>
</reference>
<proteinExistence type="predicted"/>
<feature type="compositionally biased region" description="Polar residues" evidence="1">
    <location>
        <begin position="342"/>
        <end position="352"/>
    </location>
</feature>
<feature type="compositionally biased region" description="Polar residues" evidence="1">
    <location>
        <begin position="581"/>
        <end position="612"/>
    </location>
</feature>
<organism evidence="2 3">
    <name type="scientific">Paenibacillus alvei</name>
    <name type="common">Bacillus alvei</name>
    <dbReference type="NCBI Taxonomy" id="44250"/>
    <lineage>
        <taxon>Bacteria</taxon>
        <taxon>Bacillati</taxon>
        <taxon>Bacillota</taxon>
        <taxon>Bacilli</taxon>
        <taxon>Bacillales</taxon>
        <taxon>Paenibacillaceae</taxon>
        <taxon>Paenibacillus</taxon>
    </lineage>
</organism>
<feature type="compositionally biased region" description="Basic residues" evidence="1">
    <location>
        <begin position="250"/>
        <end position="260"/>
    </location>
</feature>
<dbReference type="Proteomes" id="UP001527181">
    <property type="component" value="Unassembled WGS sequence"/>
</dbReference>
<feature type="compositionally biased region" description="Low complexity" evidence="1">
    <location>
        <begin position="366"/>
        <end position="375"/>
    </location>
</feature>
<keyword evidence="3" id="KW-1185">Reference proteome</keyword>